<sequence>LHGRRIDALLHQIFVAAVLMTGRGPMANGLPVPSYTSNLTDALDLIELHTPGRNWGIERMSGRNSAWIADRDDLPYIRTVFEDHEDLPIAAAVVAAMVESANEEADSVTRGGMSTPNTLIKLAEAAQAAAYPFGERLTLEEALRAPEPALEAPEEV</sequence>
<feature type="non-terminal residue" evidence="1">
    <location>
        <position position="1"/>
    </location>
</feature>
<dbReference type="EMBL" id="LAZR01061000">
    <property type="protein sequence ID" value="KKK64495.1"/>
    <property type="molecule type" value="Genomic_DNA"/>
</dbReference>
<evidence type="ECO:0000313" key="1">
    <source>
        <dbReference type="EMBL" id="KKK64495.1"/>
    </source>
</evidence>
<comment type="caution">
    <text evidence="1">The sequence shown here is derived from an EMBL/GenBank/DDBJ whole genome shotgun (WGS) entry which is preliminary data.</text>
</comment>
<name>A0A0F8XTE8_9ZZZZ</name>
<reference evidence="1" key="1">
    <citation type="journal article" date="2015" name="Nature">
        <title>Complex archaea that bridge the gap between prokaryotes and eukaryotes.</title>
        <authorList>
            <person name="Spang A."/>
            <person name="Saw J.H."/>
            <person name="Jorgensen S.L."/>
            <person name="Zaremba-Niedzwiedzka K."/>
            <person name="Martijn J."/>
            <person name="Lind A.E."/>
            <person name="van Eijk R."/>
            <person name="Schleper C."/>
            <person name="Guy L."/>
            <person name="Ettema T.J."/>
        </authorList>
    </citation>
    <scope>NUCLEOTIDE SEQUENCE</scope>
</reference>
<gene>
    <name evidence="1" type="ORF">LCGC14_2983620</name>
</gene>
<protein>
    <submittedName>
        <fullName evidence="1">Uncharacterized protein</fullName>
    </submittedName>
</protein>
<organism evidence="1">
    <name type="scientific">marine sediment metagenome</name>
    <dbReference type="NCBI Taxonomy" id="412755"/>
    <lineage>
        <taxon>unclassified sequences</taxon>
        <taxon>metagenomes</taxon>
        <taxon>ecological metagenomes</taxon>
    </lineage>
</organism>
<dbReference type="AlphaFoldDB" id="A0A0F8XTE8"/>
<proteinExistence type="predicted"/>
<accession>A0A0F8XTE8</accession>